<accession>C5F2P4</accession>
<dbReference type="EMBL" id="DS990469">
    <property type="protein sequence ID" value="EEQ64538.1"/>
    <property type="molecule type" value="Genomic_DNA"/>
</dbReference>
<dbReference type="AlphaFoldDB" id="C5F2P4"/>
<dbReference type="Proteomes" id="UP000003953">
    <property type="component" value="Unassembled WGS sequence"/>
</dbReference>
<feature type="non-terminal residue" evidence="1">
    <location>
        <position position="1"/>
    </location>
</feature>
<proteinExistence type="predicted"/>
<gene>
    <name evidence="1" type="ORF">HPMG_01995</name>
</gene>
<keyword evidence="2" id="KW-1185">Reference proteome</keyword>
<sequence>LESNLKLDSKTLQEPCKIKELNKAKSLIRTIPISIALASALTSHAVAAWKFGSPTSGSSIRDFSAYGTLVNGNQDMLVDNIKKSFRNDGQLANFLYGITQGNSGGNLTINDNSSIEFYVLNGPMIKLEGSTTAGTITNSGTLIRERLSGIGNYRVFFDLGTNTTAKAFINNGTIYWEGTHAIALWSGSNIGTIRNTGTIQSEGAVINSGNNATIGSIEFDGGLIQRITSAGSIGNAVATTGDVINLANANIGTITMSNSASIHGNISLSGTRITDKISFGDSNMTGNISLGGSRIANGFSIDNSKITGNITLANQSTIANGLSLSGNSTITNLNLTERG</sequence>
<reference evidence="2" key="1">
    <citation type="journal article" date="2014" name="Genome Announc.">
        <title>Draft genome sequences of six enterohepatic helicobacter species isolated from humans and one from rhesus macaques.</title>
        <authorList>
            <person name="Shen Z."/>
            <person name="Sheh A."/>
            <person name="Young S.K."/>
            <person name="Abouelliel A."/>
            <person name="Ward D.V."/>
            <person name="Earl A.M."/>
            <person name="Fox J.G."/>
        </authorList>
    </citation>
    <scope>NUCLEOTIDE SEQUENCE [LARGE SCALE GENOMIC DNA]</scope>
    <source>
        <strain evidence="2">MIT 98-5489</strain>
    </source>
</reference>
<organism evidence="1 2">
    <name type="scientific">Helicobacter pullorum MIT 98-5489</name>
    <dbReference type="NCBI Taxonomy" id="537972"/>
    <lineage>
        <taxon>Bacteria</taxon>
        <taxon>Pseudomonadati</taxon>
        <taxon>Campylobacterota</taxon>
        <taxon>Epsilonproteobacteria</taxon>
        <taxon>Campylobacterales</taxon>
        <taxon>Helicobacteraceae</taxon>
        <taxon>Helicobacter</taxon>
    </lineage>
</organism>
<name>C5F2P4_9HELI</name>
<protein>
    <submittedName>
        <fullName evidence="1">Uncharacterized protein</fullName>
    </submittedName>
</protein>
<evidence type="ECO:0000313" key="2">
    <source>
        <dbReference type="Proteomes" id="UP000003953"/>
    </source>
</evidence>
<feature type="non-terminal residue" evidence="1">
    <location>
        <position position="339"/>
    </location>
</feature>
<evidence type="ECO:0000313" key="1">
    <source>
        <dbReference type="EMBL" id="EEQ64538.1"/>
    </source>
</evidence>